<protein>
    <submittedName>
        <fullName evidence="1">Uncharacterized protein</fullName>
    </submittedName>
</protein>
<organism evidence="1 2">
    <name type="scientific">Trichinella pseudospiralis</name>
    <name type="common">Parasitic roundworm</name>
    <dbReference type="NCBI Taxonomy" id="6337"/>
    <lineage>
        <taxon>Eukaryota</taxon>
        <taxon>Metazoa</taxon>
        <taxon>Ecdysozoa</taxon>
        <taxon>Nematoda</taxon>
        <taxon>Enoplea</taxon>
        <taxon>Dorylaimia</taxon>
        <taxon>Trichinellida</taxon>
        <taxon>Trichinellidae</taxon>
        <taxon>Trichinella</taxon>
    </lineage>
</organism>
<evidence type="ECO:0000313" key="1">
    <source>
        <dbReference type="EMBL" id="KRY91206.1"/>
    </source>
</evidence>
<accession>A0A0V1FYT3</accession>
<name>A0A0V1FYT3_TRIPS</name>
<keyword evidence="2" id="KW-1185">Reference proteome</keyword>
<evidence type="ECO:0000313" key="2">
    <source>
        <dbReference type="Proteomes" id="UP000054995"/>
    </source>
</evidence>
<dbReference type="Proteomes" id="UP000054995">
    <property type="component" value="Unassembled WGS sequence"/>
</dbReference>
<dbReference type="OrthoDB" id="6432436at2759"/>
<reference evidence="1 2" key="1">
    <citation type="submission" date="2015-01" db="EMBL/GenBank/DDBJ databases">
        <title>Evolution of Trichinella species and genotypes.</title>
        <authorList>
            <person name="Korhonen P.K."/>
            <person name="Edoardo P."/>
            <person name="Giuseppe L.R."/>
            <person name="Gasser R.B."/>
        </authorList>
    </citation>
    <scope>NUCLEOTIDE SEQUENCE [LARGE SCALE GENOMIC DNA]</scope>
    <source>
        <strain evidence="1">ISS470</strain>
    </source>
</reference>
<dbReference type="AlphaFoldDB" id="A0A0V1FYT3"/>
<sequence length="116" mass="12986">MKQVTYALGVARGREEWSKSSQMTLLFPFVDMEGLLRVGGRLTNAALPWGHKHPLLLLPTERLWLSSFDESLSQSCTRCKDALGADGKMDVRSIRLMSELPVAQVEYTFSFGHNNG</sequence>
<comment type="caution">
    <text evidence="1">The sequence shown here is derived from an EMBL/GenBank/DDBJ whole genome shotgun (WGS) entry which is preliminary data.</text>
</comment>
<proteinExistence type="predicted"/>
<dbReference type="EMBL" id="JYDT01000015">
    <property type="protein sequence ID" value="KRY91206.1"/>
    <property type="molecule type" value="Genomic_DNA"/>
</dbReference>
<gene>
    <name evidence="1" type="ORF">T4D_9772</name>
</gene>